<protein>
    <submittedName>
        <fullName evidence="1">DUF1272 domain-containing protein</fullName>
    </submittedName>
</protein>
<comment type="caution">
    <text evidence="1">The sequence shown here is derived from an EMBL/GenBank/DDBJ whole genome shotgun (WGS) entry which is preliminary data.</text>
</comment>
<keyword evidence="2" id="KW-1185">Reference proteome</keyword>
<evidence type="ECO:0000313" key="2">
    <source>
        <dbReference type="Proteomes" id="UP000245762"/>
    </source>
</evidence>
<proteinExistence type="predicted"/>
<dbReference type="EMBL" id="QGEG01000002">
    <property type="protein sequence ID" value="PWL38238.1"/>
    <property type="molecule type" value="Genomic_DNA"/>
</dbReference>
<dbReference type="AlphaFoldDB" id="A0A316KYU6"/>
<dbReference type="OrthoDB" id="9808883at2"/>
<name>A0A316KYU6_9FLAO</name>
<accession>A0A316KYU6</accession>
<dbReference type="Pfam" id="PF06906">
    <property type="entry name" value="DUF1272"/>
    <property type="match status" value="1"/>
</dbReference>
<gene>
    <name evidence="1" type="ORF">DKG77_08140</name>
</gene>
<dbReference type="InterPro" id="IPR010696">
    <property type="entry name" value="DUF1272"/>
</dbReference>
<organism evidence="1 2">
    <name type="scientific">Flagellimonas aquimarina</name>
    <dbReference type="NCBI Taxonomy" id="2201895"/>
    <lineage>
        <taxon>Bacteria</taxon>
        <taxon>Pseudomonadati</taxon>
        <taxon>Bacteroidota</taxon>
        <taxon>Flavobacteriia</taxon>
        <taxon>Flavobacteriales</taxon>
        <taxon>Flavobacteriaceae</taxon>
        <taxon>Flagellimonas</taxon>
    </lineage>
</organism>
<reference evidence="1 2" key="1">
    <citation type="submission" date="2018-05" db="EMBL/GenBank/DDBJ databases">
        <title>Complete genome sequence of Flagellimonas aquimarina ECD12 isolated from seaweed Ecklonia cava.</title>
        <authorList>
            <person name="Choi S."/>
            <person name="Seong C."/>
        </authorList>
    </citation>
    <scope>NUCLEOTIDE SEQUENCE [LARGE SCALE GENOMIC DNA]</scope>
    <source>
        <strain evidence="1 2">ECD12</strain>
    </source>
</reference>
<dbReference type="Proteomes" id="UP000245762">
    <property type="component" value="Unassembled WGS sequence"/>
</dbReference>
<sequence>MLEMRPVCENCRKSLPNESDEAMICTYECTFCQDCVENVLDNVCPNCGGGFSKRPTRPKTCVTPNCVENHPVTTKEVFKPIDMEKFKKIYDAFVDLDPRKR</sequence>
<evidence type="ECO:0000313" key="1">
    <source>
        <dbReference type="EMBL" id="PWL38238.1"/>
    </source>
</evidence>